<comment type="caution">
    <text evidence="1">The sequence shown here is derived from an EMBL/GenBank/DDBJ whole genome shotgun (WGS) entry which is preliminary data.</text>
</comment>
<dbReference type="AlphaFoldDB" id="A0A832IET9"/>
<name>A0A832IET9_9THEM</name>
<dbReference type="EMBL" id="DTKQ01000036">
    <property type="protein sequence ID" value="HGZ79276.1"/>
    <property type="molecule type" value="Genomic_DNA"/>
</dbReference>
<organism evidence="1">
    <name type="scientific">Pseudothermotoga hypogea</name>
    <dbReference type="NCBI Taxonomy" id="57487"/>
    <lineage>
        <taxon>Bacteria</taxon>
        <taxon>Thermotogati</taxon>
        <taxon>Thermotogota</taxon>
        <taxon>Thermotogae</taxon>
        <taxon>Thermotogales</taxon>
        <taxon>Thermotogaceae</taxon>
        <taxon>Pseudothermotoga</taxon>
    </lineage>
</organism>
<accession>A0A832IET9</accession>
<reference evidence="1" key="1">
    <citation type="journal article" date="2020" name="mSystems">
        <title>Genome- and Community-Level Interaction Insights into Carbon Utilization and Element Cycling Functions of Hydrothermarchaeota in Hydrothermal Sediment.</title>
        <authorList>
            <person name="Zhou Z."/>
            <person name="Liu Y."/>
            <person name="Xu W."/>
            <person name="Pan J."/>
            <person name="Luo Z.H."/>
            <person name="Li M."/>
        </authorList>
    </citation>
    <scope>NUCLEOTIDE SEQUENCE [LARGE SCALE GENOMIC DNA]</scope>
    <source>
        <strain evidence="1">SpSt-86</strain>
    </source>
</reference>
<protein>
    <submittedName>
        <fullName evidence="1">Uncharacterized protein</fullName>
    </submittedName>
</protein>
<sequence>MSGVQFSEKDRKKIEAKVKEGYNLIEIVVKNRNRFAIFEKNENYIAIKLSKLPKHSEDESSEE</sequence>
<gene>
    <name evidence="1" type="ORF">ENW55_04755</name>
</gene>
<proteinExistence type="predicted"/>
<evidence type="ECO:0000313" key="1">
    <source>
        <dbReference type="EMBL" id="HGZ79276.1"/>
    </source>
</evidence>